<feature type="signal peptide" evidence="2">
    <location>
        <begin position="1"/>
        <end position="22"/>
    </location>
</feature>
<protein>
    <recommendedName>
        <fullName evidence="4">Secreted protein</fullName>
    </recommendedName>
</protein>
<evidence type="ECO:0000256" key="1">
    <source>
        <dbReference type="ARBA" id="ARBA00023054"/>
    </source>
</evidence>
<evidence type="ECO:0000256" key="2">
    <source>
        <dbReference type="SAM" id="SignalP"/>
    </source>
</evidence>
<evidence type="ECO:0008006" key="4">
    <source>
        <dbReference type="Google" id="ProtNLM"/>
    </source>
</evidence>
<name>A0A147BDY0_IXORI</name>
<keyword evidence="1" id="KW-0175">Coiled coil</keyword>
<proteinExistence type="predicted"/>
<organism evidence="3">
    <name type="scientific">Ixodes ricinus</name>
    <name type="common">Common tick</name>
    <name type="synonym">Acarus ricinus</name>
    <dbReference type="NCBI Taxonomy" id="34613"/>
    <lineage>
        <taxon>Eukaryota</taxon>
        <taxon>Metazoa</taxon>
        <taxon>Ecdysozoa</taxon>
        <taxon>Arthropoda</taxon>
        <taxon>Chelicerata</taxon>
        <taxon>Arachnida</taxon>
        <taxon>Acari</taxon>
        <taxon>Parasitiformes</taxon>
        <taxon>Ixodida</taxon>
        <taxon>Ixodoidea</taxon>
        <taxon>Ixodidae</taxon>
        <taxon>Ixodinae</taxon>
        <taxon>Ixodes</taxon>
    </lineage>
</organism>
<dbReference type="PANTHER" id="PTHR45916:SF1">
    <property type="entry name" value="STRUCTURAL MAINTENANCE OF CHROMOSOMES PROTEIN 5"/>
    <property type="match status" value="1"/>
</dbReference>
<feature type="chain" id="PRO_5007542058" description="Secreted protein" evidence="2">
    <location>
        <begin position="23"/>
        <end position="207"/>
    </location>
</feature>
<dbReference type="GO" id="GO:0003697">
    <property type="term" value="F:single-stranded DNA binding"/>
    <property type="evidence" value="ECO:0007669"/>
    <property type="project" value="TreeGrafter"/>
</dbReference>
<keyword evidence="2" id="KW-0732">Signal</keyword>
<dbReference type="GO" id="GO:0030915">
    <property type="term" value="C:Smc5-Smc6 complex"/>
    <property type="evidence" value="ECO:0007669"/>
    <property type="project" value="TreeGrafter"/>
</dbReference>
<evidence type="ECO:0000313" key="3">
    <source>
        <dbReference type="EMBL" id="JAR88993.1"/>
    </source>
</evidence>
<reference evidence="3" key="1">
    <citation type="journal article" date="2018" name="PLoS Negl. Trop. Dis.">
        <title>Sialome diversity of ticks revealed by RNAseq of single tick salivary glands.</title>
        <authorList>
            <person name="Perner J."/>
            <person name="Kropackova S."/>
            <person name="Kopacek P."/>
            <person name="Ribeiro J.M."/>
        </authorList>
    </citation>
    <scope>NUCLEOTIDE SEQUENCE</scope>
    <source>
        <strain evidence="3">Siblings of single egg batch collected in Ceske Budejovice</strain>
        <tissue evidence="3">Salivary glands</tissue>
    </source>
</reference>
<sequence>MGSIVGCVCFLFVLWARFSVCGLECVPRVQNEVRARRESVLAAKREAQRKLRHAQEAIGCSTNISQIPPSVAREFLQLPKSVAEITQQVHAEEAKLSCMLPVDSAVEQEYYRRQQAITQLEGDLGSNEAQLAEVAEEMADISGRWLPDLERLLERINQGFQRFFQALGCAGQARCLLFYIQGPVGKQSERLSKPLGLELALCKDLVP</sequence>
<dbReference type="EMBL" id="GEGO01006411">
    <property type="protein sequence ID" value="JAR88993.1"/>
    <property type="molecule type" value="Transcribed_RNA"/>
</dbReference>
<dbReference type="GO" id="GO:0000724">
    <property type="term" value="P:double-strand break repair via homologous recombination"/>
    <property type="evidence" value="ECO:0007669"/>
    <property type="project" value="TreeGrafter"/>
</dbReference>
<dbReference type="AlphaFoldDB" id="A0A147BDY0"/>
<accession>A0A147BDY0</accession>
<dbReference type="PANTHER" id="PTHR45916">
    <property type="entry name" value="STRUCTURAL MAINTENANCE OF CHROMOSOMES PROTEIN 5"/>
    <property type="match status" value="1"/>
</dbReference>
<dbReference type="GO" id="GO:0005634">
    <property type="term" value="C:nucleus"/>
    <property type="evidence" value="ECO:0007669"/>
    <property type="project" value="TreeGrafter"/>
</dbReference>